<dbReference type="InterPro" id="IPR008354">
    <property type="entry name" value="Glc-Fru_OxRdtase_bac"/>
</dbReference>
<dbReference type="InterPro" id="IPR000683">
    <property type="entry name" value="Gfo/Idh/MocA-like_OxRdtase_N"/>
</dbReference>
<dbReference type="PANTHER" id="PTHR43249">
    <property type="entry name" value="UDP-N-ACETYL-2-AMINO-2-DEOXY-D-GLUCURONATE OXIDASE"/>
    <property type="match status" value="1"/>
</dbReference>
<evidence type="ECO:0000259" key="1">
    <source>
        <dbReference type="Pfam" id="PF01408"/>
    </source>
</evidence>
<gene>
    <name evidence="3" type="ORF">J2Z42_001127</name>
</gene>
<dbReference type="Gene3D" id="3.30.360.10">
    <property type="entry name" value="Dihydrodipicolinate Reductase, domain 2"/>
    <property type="match status" value="1"/>
</dbReference>
<evidence type="ECO:0000313" key="3">
    <source>
        <dbReference type="EMBL" id="MBP2032455.1"/>
    </source>
</evidence>
<feature type="domain" description="GFO/IDH/MocA-like oxidoreductase" evidence="2">
    <location>
        <begin position="139"/>
        <end position="263"/>
    </location>
</feature>
<dbReference type="Gene3D" id="3.40.50.720">
    <property type="entry name" value="NAD(P)-binding Rossmann-like Domain"/>
    <property type="match status" value="1"/>
</dbReference>
<dbReference type="InterPro" id="IPR036291">
    <property type="entry name" value="NAD(P)-bd_dom_sf"/>
</dbReference>
<dbReference type="Proteomes" id="UP001519307">
    <property type="component" value="Unassembled WGS sequence"/>
</dbReference>
<dbReference type="InterPro" id="IPR052515">
    <property type="entry name" value="Gfo/Idh/MocA_Oxidoreductase"/>
</dbReference>
<dbReference type="RefSeq" id="WP_209701650.1">
    <property type="nucleotide sequence ID" value="NZ_JAGGLM010000005.1"/>
</dbReference>
<dbReference type="SUPFAM" id="SSF55347">
    <property type="entry name" value="Glyceraldehyde-3-phosphate dehydrogenase-like, C-terminal domain"/>
    <property type="match status" value="1"/>
</dbReference>
<dbReference type="SUPFAM" id="SSF51735">
    <property type="entry name" value="NAD(P)-binding Rossmann-fold domains"/>
    <property type="match status" value="1"/>
</dbReference>
<dbReference type="InterPro" id="IPR055170">
    <property type="entry name" value="GFO_IDH_MocA-like_dom"/>
</dbReference>
<name>A0ABS4KQZ7_9CLOT</name>
<evidence type="ECO:0000259" key="2">
    <source>
        <dbReference type="Pfam" id="PF22725"/>
    </source>
</evidence>
<reference evidence="3 4" key="1">
    <citation type="submission" date="2021-03" db="EMBL/GenBank/DDBJ databases">
        <title>Genomic Encyclopedia of Type Strains, Phase IV (KMG-IV): sequencing the most valuable type-strain genomes for metagenomic binning, comparative biology and taxonomic classification.</title>
        <authorList>
            <person name="Goeker M."/>
        </authorList>
    </citation>
    <scope>NUCLEOTIDE SEQUENCE [LARGE SCALE GENOMIC DNA]</scope>
    <source>
        <strain evidence="3 4">DSM 28783</strain>
    </source>
</reference>
<proteinExistence type="predicted"/>
<dbReference type="PANTHER" id="PTHR43249:SF1">
    <property type="entry name" value="D-GLUCOSIDE 3-DEHYDROGENASE"/>
    <property type="match status" value="1"/>
</dbReference>
<accession>A0ABS4KQZ7</accession>
<dbReference type="PRINTS" id="PR01775">
    <property type="entry name" value="GLFROXRDTASE"/>
</dbReference>
<protein>
    <submittedName>
        <fullName evidence="3">Dehydrogenase</fullName>
    </submittedName>
</protein>
<dbReference type="Pfam" id="PF01408">
    <property type="entry name" value="GFO_IDH_MocA"/>
    <property type="match status" value="1"/>
</dbReference>
<keyword evidence="4" id="KW-1185">Reference proteome</keyword>
<organism evidence="3 4">
    <name type="scientific">Clostridium algifaecis</name>
    <dbReference type="NCBI Taxonomy" id="1472040"/>
    <lineage>
        <taxon>Bacteria</taxon>
        <taxon>Bacillati</taxon>
        <taxon>Bacillota</taxon>
        <taxon>Clostridia</taxon>
        <taxon>Eubacteriales</taxon>
        <taxon>Clostridiaceae</taxon>
        <taxon>Clostridium</taxon>
    </lineage>
</organism>
<comment type="caution">
    <text evidence="3">The sequence shown here is derived from an EMBL/GenBank/DDBJ whole genome shotgun (WGS) entry which is preliminary data.</text>
</comment>
<dbReference type="EMBL" id="JAGGLM010000005">
    <property type="protein sequence ID" value="MBP2032455.1"/>
    <property type="molecule type" value="Genomic_DNA"/>
</dbReference>
<dbReference type="Pfam" id="PF22725">
    <property type="entry name" value="GFO_IDH_MocA_C3"/>
    <property type="match status" value="1"/>
</dbReference>
<feature type="domain" description="Gfo/Idh/MocA-like oxidoreductase N-terminal" evidence="1">
    <location>
        <begin position="4"/>
        <end position="129"/>
    </location>
</feature>
<evidence type="ECO:0000313" key="4">
    <source>
        <dbReference type="Proteomes" id="UP001519307"/>
    </source>
</evidence>
<sequence length="368" mass="41663">MKKLKFAIIGCGRISYKHIEALANNKEEAELVCTCDVIKEKAEGRRQEYIDKIGKNVEVKVYTDYKDMLDKEDIDVVTVATESGYHPEIAMYCMNKKKNAIVEKPMALSIDDAKNMIKCSKDNNVKLCISHQNRFNKPIQKLRKAVCENRFGRIINGTSRILWNRNMSYYEQAPWRGTWKLDGGTLMNQCIHDIDLLQWMLGGEIDTVYAQCDTFIRDIEAEDFGAIIIRFKNGAIGIVEGSACVYPKNLEETLSIFGEKGAVAIGGLAVNKIETWRFADNKDCEDDILKDQEGDPDTVYGFGHIPLFKDMIDAINNNRQPLVSGEEGIKGMSIILAAYKSRLTGLPVKFPFDNFSTMDMVNVDKIHK</sequence>